<evidence type="ECO:0000259" key="4">
    <source>
        <dbReference type="PROSITE" id="PS50026"/>
    </source>
</evidence>
<feature type="disulfide bond" evidence="1">
    <location>
        <begin position="46"/>
        <end position="55"/>
    </location>
</feature>
<feature type="compositionally biased region" description="Polar residues" evidence="2">
    <location>
        <begin position="230"/>
        <end position="245"/>
    </location>
</feature>
<evidence type="ECO:0000313" key="6">
    <source>
        <dbReference type="EMBL" id="CAF3989758.1"/>
    </source>
</evidence>
<keyword evidence="3" id="KW-0812">Transmembrane</keyword>
<proteinExistence type="predicted"/>
<dbReference type="EMBL" id="CAJOBB010002677">
    <property type="protein sequence ID" value="CAF3989758.1"/>
    <property type="molecule type" value="Genomic_DNA"/>
</dbReference>
<gene>
    <name evidence="5" type="ORF">IZO911_LOCUS43437</name>
    <name evidence="6" type="ORF">KXQ929_LOCUS27833</name>
</gene>
<keyword evidence="3" id="KW-0472">Membrane</keyword>
<evidence type="ECO:0000313" key="5">
    <source>
        <dbReference type="EMBL" id="CAF1470694.1"/>
    </source>
</evidence>
<dbReference type="PROSITE" id="PS00022">
    <property type="entry name" value="EGF_1"/>
    <property type="match status" value="1"/>
</dbReference>
<accession>A0A815R092</accession>
<dbReference type="AlphaFoldDB" id="A0A815R092"/>
<feature type="region of interest" description="Disordered" evidence="2">
    <location>
        <begin position="219"/>
        <end position="245"/>
    </location>
</feature>
<dbReference type="EMBL" id="CAJNOE010002161">
    <property type="protein sequence ID" value="CAF1470694.1"/>
    <property type="molecule type" value="Genomic_DNA"/>
</dbReference>
<feature type="transmembrane region" description="Helical" evidence="3">
    <location>
        <begin position="174"/>
        <end position="196"/>
    </location>
</feature>
<dbReference type="Gene3D" id="1.20.1070.10">
    <property type="entry name" value="Rhodopsin 7-helix transmembrane proteins"/>
    <property type="match status" value="1"/>
</dbReference>
<evidence type="ECO:0000256" key="3">
    <source>
        <dbReference type="SAM" id="Phobius"/>
    </source>
</evidence>
<reference evidence="5" key="1">
    <citation type="submission" date="2021-02" db="EMBL/GenBank/DDBJ databases">
        <authorList>
            <person name="Nowell W R."/>
        </authorList>
    </citation>
    <scope>NUCLEOTIDE SEQUENCE</scope>
</reference>
<feature type="domain" description="EGF-like" evidence="4">
    <location>
        <begin position="19"/>
        <end position="56"/>
    </location>
</feature>
<name>A0A815R092_9BILA</name>
<dbReference type="Proteomes" id="UP000663860">
    <property type="component" value="Unassembled WGS sequence"/>
</dbReference>
<sequence>MCFCEVDRSRAECFGYDHNFDQCSHCLAGAQCLKGSSSAKDFVCLCPRCYSGQMCQFSNELMSFTLDSLIVKDIQTNEQLSSIIYITLVASLFLFGCFNNLCSFLTFCRPETARSRARACDNDQQTFLILFKKQLKMRKELYVTPVVIILCSLPQTILSFTNACTELKQSWQRYLLLTSYFLSYVPQVLGFALHVVPSKVFKKEFQQTIIGKRLIKKKNDPNKNLPATMAQRNTKMMRQTSQRVS</sequence>
<dbReference type="InterPro" id="IPR000742">
    <property type="entry name" value="EGF"/>
</dbReference>
<keyword evidence="3" id="KW-1133">Transmembrane helix</keyword>
<dbReference type="PROSITE" id="PS50026">
    <property type="entry name" value="EGF_3"/>
    <property type="match status" value="1"/>
</dbReference>
<feature type="transmembrane region" description="Helical" evidence="3">
    <location>
        <begin position="83"/>
        <end position="108"/>
    </location>
</feature>
<feature type="transmembrane region" description="Helical" evidence="3">
    <location>
        <begin position="141"/>
        <end position="162"/>
    </location>
</feature>
<keyword evidence="1" id="KW-0245">EGF-like domain</keyword>
<keyword evidence="1" id="KW-1015">Disulfide bond</keyword>
<evidence type="ECO:0000313" key="7">
    <source>
        <dbReference type="Proteomes" id="UP000663860"/>
    </source>
</evidence>
<evidence type="ECO:0000256" key="1">
    <source>
        <dbReference type="PROSITE-ProRule" id="PRU00076"/>
    </source>
</evidence>
<comment type="caution">
    <text evidence="1">Lacks conserved residue(s) required for the propagation of feature annotation.</text>
</comment>
<comment type="caution">
    <text evidence="5">The sequence shown here is derived from an EMBL/GenBank/DDBJ whole genome shotgun (WGS) entry which is preliminary data.</text>
</comment>
<dbReference type="Proteomes" id="UP000663868">
    <property type="component" value="Unassembled WGS sequence"/>
</dbReference>
<evidence type="ECO:0000256" key="2">
    <source>
        <dbReference type="SAM" id="MobiDB-lite"/>
    </source>
</evidence>
<organism evidence="5 7">
    <name type="scientific">Adineta steineri</name>
    <dbReference type="NCBI Taxonomy" id="433720"/>
    <lineage>
        <taxon>Eukaryota</taxon>
        <taxon>Metazoa</taxon>
        <taxon>Spiralia</taxon>
        <taxon>Gnathifera</taxon>
        <taxon>Rotifera</taxon>
        <taxon>Eurotatoria</taxon>
        <taxon>Bdelloidea</taxon>
        <taxon>Adinetida</taxon>
        <taxon>Adinetidae</taxon>
        <taxon>Adineta</taxon>
    </lineage>
</organism>
<protein>
    <recommendedName>
        <fullName evidence="4">EGF-like domain-containing protein</fullName>
    </recommendedName>
</protein>